<keyword evidence="7" id="KW-0444">Lipid biosynthesis</keyword>
<dbReference type="InterPro" id="IPR000829">
    <property type="entry name" value="DAGK"/>
</dbReference>
<dbReference type="EMBL" id="LAZR01000789">
    <property type="protein sequence ID" value="KKN57785.1"/>
    <property type="molecule type" value="Genomic_DNA"/>
</dbReference>
<keyword evidence="19" id="KW-0594">Phospholipid biosynthesis</keyword>
<accession>A0A0F9RMN7</accession>
<evidence type="ECO:0000256" key="12">
    <source>
        <dbReference type="ARBA" id="ARBA00022741"/>
    </source>
</evidence>
<dbReference type="GO" id="GO:0005886">
    <property type="term" value="C:plasma membrane"/>
    <property type="evidence" value="ECO:0007669"/>
    <property type="project" value="UniProtKB-SubCell"/>
</dbReference>
<evidence type="ECO:0000256" key="3">
    <source>
        <dbReference type="ARBA" id="ARBA00005967"/>
    </source>
</evidence>
<evidence type="ECO:0000256" key="1">
    <source>
        <dbReference type="ARBA" id="ARBA00001946"/>
    </source>
</evidence>
<evidence type="ECO:0000256" key="9">
    <source>
        <dbReference type="ARBA" id="ARBA00022679"/>
    </source>
</evidence>
<evidence type="ECO:0000256" key="8">
    <source>
        <dbReference type="ARBA" id="ARBA00022519"/>
    </source>
</evidence>
<keyword evidence="14" id="KW-0067">ATP-binding</keyword>
<feature type="transmembrane region" description="Helical" evidence="22">
    <location>
        <begin position="112"/>
        <end position="129"/>
    </location>
</feature>
<dbReference type="GO" id="GO:0005524">
    <property type="term" value="F:ATP binding"/>
    <property type="evidence" value="ECO:0007669"/>
    <property type="project" value="UniProtKB-KW"/>
</dbReference>
<dbReference type="GO" id="GO:0006654">
    <property type="term" value="P:phosphatidic acid biosynthetic process"/>
    <property type="evidence" value="ECO:0007669"/>
    <property type="project" value="InterPro"/>
</dbReference>
<keyword evidence="20" id="KW-1208">Phospholipid metabolism</keyword>
<keyword evidence="10 22" id="KW-0812">Transmembrane</keyword>
<feature type="transmembrane region" description="Helical" evidence="22">
    <location>
        <begin position="43"/>
        <end position="63"/>
    </location>
</feature>
<dbReference type="EC" id="2.7.1.107" evidence="4"/>
<dbReference type="PROSITE" id="PS01069">
    <property type="entry name" value="DAGK_PROKAR"/>
    <property type="match status" value="1"/>
</dbReference>
<evidence type="ECO:0000256" key="20">
    <source>
        <dbReference type="ARBA" id="ARBA00023264"/>
    </source>
</evidence>
<keyword evidence="8" id="KW-0997">Cell inner membrane</keyword>
<keyword evidence="18 22" id="KW-0472">Membrane</keyword>
<dbReference type="InterPro" id="IPR033718">
    <property type="entry name" value="DAGK_prok"/>
</dbReference>
<protein>
    <recommendedName>
        <fullName evidence="5">Diacylglycerol kinase</fullName>
        <ecNumber evidence="4">2.7.1.107</ecNumber>
    </recommendedName>
    <alternativeName>
        <fullName evidence="21">Diglyceride kinase</fullName>
    </alternativeName>
</protein>
<evidence type="ECO:0000256" key="6">
    <source>
        <dbReference type="ARBA" id="ARBA00022475"/>
    </source>
</evidence>
<keyword evidence="17" id="KW-0443">Lipid metabolism</keyword>
<name>A0A0F9RMN7_9ZZZZ</name>
<evidence type="ECO:0000256" key="2">
    <source>
        <dbReference type="ARBA" id="ARBA00004429"/>
    </source>
</evidence>
<reference evidence="23" key="1">
    <citation type="journal article" date="2015" name="Nature">
        <title>Complex archaea that bridge the gap between prokaryotes and eukaryotes.</title>
        <authorList>
            <person name="Spang A."/>
            <person name="Saw J.H."/>
            <person name="Jorgensen S.L."/>
            <person name="Zaremba-Niedzwiedzka K."/>
            <person name="Martijn J."/>
            <person name="Lind A.E."/>
            <person name="van Eijk R."/>
            <person name="Schleper C."/>
            <person name="Guy L."/>
            <person name="Ettema T.J."/>
        </authorList>
    </citation>
    <scope>NUCLEOTIDE SEQUENCE</scope>
</reference>
<evidence type="ECO:0000256" key="19">
    <source>
        <dbReference type="ARBA" id="ARBA00023209"/>
    </source>
</evidence>
<proteinExistence type="inferred from homology"/>
<dbReference type="PANTHER" id="PTHR34299">
    <property type="entry name" value="DIACYLGLYCEROL KINASE"/>
    <property type="match status" value="1"/>
</dbReference>
<organism evidence="23">
    <name type="scientific">marine sediment metagenome</name>
    <dbReference type="NCBI Taxonomy" id="412755"/>
    <lineage>
        <taxon>unclassified sequences</taxon>
        <taxon>metagenomes</taxon>
        <taxon>ecological metagenomes</taxon>
    </lineage>
</organism>
<keyword evidence="13" id="KW-0418">Kinase</keyword>
<dbReference type="CDD" id="cd14264">
    <property type="entry name" value="DAGK_IM"/>
    <property type="match status" value="1"/>
</dbReference>
<evidence type="ECO:0000256" key="10">
    <source>
        <dbReference type="ARBA" id="ARBA00022692"/>
    </source>
</evidence>
<dbReference type="PANTHER" id="PTHR34299:SF1">
    <property type="entry name" value="DIACYLGLYCEROL KINASE"/>
    <property type="match status" value="1"/>
</dbReference>
<comment type="subcellular location">
    <subcellularLocation>
        <location evidence="2">Cell inner membrane</location>
        <topology evidence="2">Multi-pass membrane protein</topology>
    </subcellularLocation>
</comment>
<keyword evidence="15" id="KW-0460">Magnesium</keyword>
<comment type="caution">
    <text evidence="23">The sequence shown here is derived from an EMBL/GenBank/DDBJ whole genome shotgun (WGS) entry which is preliminary data.</text>
</comment>
<keyword evidence="16 22" id="KW-1133">Transmembrane helix</keyword>
<dbReference type="Pfam" id="PF01219">
    <property type="entry name" value="DAGK_prokar"/>
    <property type="match status" value="1"/>
</dbReference>
<evidence type="ECO:0000256" key="21">
    <source>
        <dbReference type="ARBA" id="ARBA00031546"/>
    </source>
</evidence>
<dbReference type="GO" id="GO:0004143">
    <property type="term" value="F:ATP-dependent diacylglycerol kinase activity"/>
    <property type="evidence" value="ECO:0007669"/>
    <property type="project" value="UniProtKB-EC"/>
</dbReference>
<keyword evidence="11" id="KW-0479">Metal-binding</keyword>
<keyword evidence="6" id="KW-1003">Cell membrane</keyword>
<comment type="similarity">
    <text evidence="3">Belongs to the bacterial diacylglycerol kinase family.</text>
</comment>
<evidence type="ECO:0000256" key="13">
    <source>
        <dbReference type="ARBA" id="ARBA00022777"/>
    </source>
</evidence>
<gene>
    <name evidence="23" type="ORF">LCGC14_0558730</name>
</gene>
<feature type="transmembrane region" description="Helical" evidence="22">
    <location>
        <begin position="70"/>
        <end position="92"/>
    </location>
</feature>
<dbReference type="Gene3D" id="1.10.287.3610">
    <property type="match status" value="1"/>
</dbReference>
<evidence type="ECO:0000256" key="15">
    <source>
        <dbReference type="ARBA" id="ARBA00022842"/>
    </source>
</evidence>
<evidence type="ECO:0000256" key="7">
    <source>
        <dbReference type="ARBA" id="ARBA00022516"/>
    </source>
</evidence>
<evidence type="ECO:0000256" key="5">
    <source>
        <dbReference type="ARBA" id="ARBA00017575"/>
    </source>
</evidence>
<keyword evidence="12" id="KW-0547">Nucleotide-binding</keyword>
<evidence type="ECO:0000256" key="18">
    <source>
        <dbReference type="ARBA" id="ARBA00023136"/>
    </source>
</evidence>
<keyword evidence="9" id="KW-0808">Transferase</keyword>
<evidence type="ECO:0000256" key="4">
    <source>
        <dbReference type="ARBA" id="ARBA00012133"/>
    </source>
</evidence>
<evidence type="ECO:0000256" key="16">
    <source>
        <dbReference type="ARBA" id="ARBA00022989"/>
    </source>
</evidence>
<comment type="cofactor">
    <cofactor evidence="1">
        <name>Mg(2+)</name>
        <dbReference type="ChEBI" id="CHEBI:18420"/>
    </cofactor>
</comment>
<evidence type="ECO:0000256" key="17">
    <source>
        <dbReference type="ARBA" id="ARBA00023098"/>
    </source>
</evidence>
<dbReference type="InterPro" id="IPR036945">
    <property type="entry name" value="DAGK_sf"/>
</dbReference>
<evidence type="ECO:0000256" key="14">
    <source>
        <dbReference type="ARBA" id="ARBA00022840"/>
    </source>
</evidence>
<evidence type="ECO:0000256" key="22">
    <source>
        <dbReference type="SAM" id="Phobius"/>
    </source>
</evidence>
<evidence type="ECO:0000313" key="23">
    <source>
        <dbReference type="EMBL" id="KKN57785.1"/>
    </source>
</evidence>
<evidence type="ECO:0000256" key="11">
    <source>
        <dbReference type="ARBA" id="ARBA00022723"/>
    </source>
</evidence>
<dbReference type="AlphaFoldDB" id="A0A0F9RMN7"/>
<dbReference type="GO" id="GO:0046872">
    <property type="term" value="F:metal ion binding"/>
    <property type="evidence" value="ECO:0007669"/>
    <property type="project" value="UniProtKB-KW"/>
</dbReference>
<sequence>MPADPTPGDDALALKSRGGISRVFKATGYSMAGLRAAIIGEAAFRQLLVLSAVLIPLACLLNVSALERAVLLLVVFVALIVELLNSAIEAVVDRISLELHPLSKQAKDMGSAAQLVSLLMILTVWLVILI</sequence>